<accession>A0A1X7KYQ6</accession>
<name>A0A1X7KYQ6_9BACT</name>
<organism evidence="1 2">
    <name type="scientific">Marivirga sericea</name>
    <dbReference type="NCBI Taxonomy" id="1028"/>
    <lineage>
        <taxon>Bacteria</taxon>
        <taxon>Pseudomonadati</taxon>
        <taxon>Bacteroidota</taxon>
        <taxon>Cytophagia</taxon>
        <taxon>Cytophagales</taxon>
        <taxon>Marivirgaceae</taxon>
        <taxon>Marivirga</taxon>
    </lineage>
</organism>
<dbReference type="STRING" id="1028.SAMN05661096_03289"/>
<dbReference type="RefSeq" id="WP_085518423.1">
    <property type="nucleotide sequence ID" value="NZ_FXAW01000007.1"/>
</dbReference>
<sequence>MKADSLGNETNVPINDWIDIGLFADAEEEDLMFQKRVKIDQEEMDFTFVVDTILAKAGIDPRHLLIDRVFKDNIKSVKEKLAQ</sequence>
<evidence type="ECO:0000313" key="2">
    <source>
        <dbReference type="Proteomes" id="UP000193804"/>
    </source>
</evidence>
<reference evidence="2" key="1">
    <citation type="submission" date="2017-04" db="EMBL/GenBank/DDBJ databases">
        <authorList>
            <person name="Varghese N."/>
            <person name="Submissions S."/>
        </authorList>
    </citation>
    <scope>NUCLEOTIDE SEQUENCE [LARGE SCALE GENOMIC DNA]</scope>
    <source>
        <strain evidence="2">DSM 4125</strain>
    </source>
</reference>
<keyword evidence="2" id="KW-1185">Reference proteome</keyword>
<dbReference type="OrthoDB" id="100605at2"/>
<protein>
    <submittedName>
        <fullName evidence="1">Uncharacterized protein</fullName>
    </submittedName>
</protein>
<dbReference type="AlphaFoldDB" id="A0A1X7KYQ6"/>
<dbReference type="Proteomes" id="UP000193804">
    <property type="component" value="Unassembled WGS sequence"/>
</dbReference>
<dbReference type="EMBL" id="FXAW01000007">
    <property type="protein sequence ID" value="SMG46560.1"/>
    <property type="molecule type" value="Genomic_DNA"/>
</dbReference>
<gene>
    <name evidence="1" type="ORF">SAMN05661096_03289</name>
</gene>
<evidence type="ECO:0000313" key="1">
    <source>
        <dbReference type="EMBL" id="SMG46560.1"/>
    </source>
</evidence>
<proteinExistence type="predicted"/>